<dbReference type="EMBL" id="CP000471">
    <property type="protein sequence ID" value="ABK45641.1"/>
    <property type="molecule type" value="Genomic_DNA"/>
</dbReference>
<dbReference type="Proteomes" id="UP000002586">
    <property type="component" value="Chromosome"/>
</dbReference>
<reference evidence="1 2" key="2">
    <citation type="journal article" date="2012" name="Int. J. Syst. Evol. Microbiol.">
        <title>Magnetococcus marinus gen. nov., sp. nov., a marine, magnetotactic bacterium that represents a novel lineage (Magnetococcaceae fam. nov.; Magnetococcales ord. nov.) at the base of the Alphaproteobacteria.</title>
        <authorList>
            <person name="Bazylinski D.A."/>
            <person name="Williams T.J."/>
            <person name="Lefevre C.T."/>
            <person name="Berg R.J."/>
            <person name="Zhang C.L."/>
            <person name="Bowser S.S."/>
            <person name="Dean A.J."/>
            <person name="Beveridge T.J."/>
        </authorList>
    </citation>
    <scope>NUCLEOTIDE SEQUENCE [LARGE SCALE GENOMIC DNA]</scope>
    <source>
        <strain evidence="2">ATCC BAA-1437 / JCM 17883 / MC-1</strain>
    </source>
</reference>
<proteinExistence type="predicted"/>
<dbReference type="HOGENOM" id="CLU_044082_1_0_5"/>
<gene>
    <name evidence="1" type="ordered locus">Mmc1_3151</name>
</gene>
<protein>
    <recommendedName>
        <fullName evidence="3">Glycosyl transferase</fullName>
    </recommendedName>
</protein>
<evidence type="ECO:0000313" key="1">
    <source>
        <dbReference type="EMBL" id="ABK45641.1"/>
    </source>
</evidence>
<keyword evidence="2" id="KW-1185">Reference proteome</keyword>
<accession>A0LCE8</accession>
<dbReference type="PANTHER" id="PTHR38134">
    <property type="entry name" value="SLR1395 PROTEIN"/>
    <property type="match status" value="1"/>
</dbReference>
<evidence type="ECO:0000313" key="2">
    <source>
        <dbReference type="Proteomes" id="UP000002586"/>
    </source>
</evidence>
<dbReference type="InterPro" id="IPR053205">
    <property type="entry name" value="GHMP_kinase_L-arabinokinase"/>
</dbReference>
<dbReference type="PANTHER" id="PTHR38134:SF2">
    <property type="entry name" value="GALACTOKINASE"/>
    <property type="match status" value="1"/>
</dbReference>
<reference evidence="2" key="1">
    <citation type="journal article" date="2009" name="Appl. Environ. Microbiol.">
        <title>Complete genome sequence of the chemolithoautotrophic marine magnetotactic coccus strain MC-1.</title>
        <authorList>
            <person name="Schubbe S."/>
            <person name="Williams T.J."/>
            <person name="Xie G."/>
            <person name="Kiss H.E."/>
            <person name="Brettin T.S."/>
            <person name="Martinez D."/>
            <person name="Ross C.A."/>
            <person name="Schuler D."/>
            <person name="Cox B.L."/>
            <person name="Nealson K.H."/>
            <person name="Bazylinski D.A."/>
        </authorList>
    </citation>
    <scope>NUCLEOTIDE SEQUENCE [LARGE SCALE GENOMIC DNA]</scope>
    <source>
        <strain evidence="2">ATCC BAA-1437 / JCM 17883 / MC-1</strain>
    </source>
</reference>
<name>A0LCE8_MAGMM</name>
<dbReference type="AlphaFoldDB" id="A0LCE8"/>
<dbReference type="STRING" id="156889.Mmc1_3151"/>
<sequence length="365" mass="39850">MGHVGQMAPLLTALAQLSPTPLQLHIHCQVDTPRLARKLGTLPWQHDRRSADIGIVQQDPMVADLPATVAALNEACRNWPALLKQECARIRAFAPDLVLADIPPLTLAAGAKLNVPTVALSSLSWDAIYASYFAQHPNLTQWLYPLQAAYASAHLALLPIPHMGGRRFSHTLEIPPIWEPGSARPQALRARLGIDAQDKRPLLLVSLGGIPSKNFPLTPLLKANDQHILLDLPHRPACPHLHGLAPLAHWPFADIMASVDGVVGKPGYNMAVETVAYNLPFFYAARGHFADEPPIEAWLARFGRAQAYTWQRLQQGAWLADWSTLQQRPAPAKPALNGAQVGARAILGLLAQRELRGPTTLHNAQ</sequence>
<evidence type="ECO:0008006" key="3">
    <source>
        <dbReference type="Google" id="ProtNLM"/>
    </source>
</evidence>
<dbReference type="eggNOG" id="COG1819">
    <property type="taxonomic scope" value="Bacteria"/>
</dbReference>
<organism evidence="1 2">
    <name type="scientific">Magnetococcus marinus (strain ATCC BAA-1437 / JCM 17883 / MC-1)</name>
    <dbReference type="NCBI Taxonomy" id="156889"/>
    <lineage>
        <taxon>Bacteria</taxon>
        <taxon>Pseudomonadati</taxon>
        <taxon>Pseudomonadota</taxon>
        <taxon>Magnetococcia</taxon>
        <taxon>Magnetococcales</taxon>
        <taxon>Magnetococcaceae</taxon>
        <taxon>Magnetococcus</taxon>
    </lineage>
</organism>
<dbReference type="SUPFAM" id="SSF53756">
    <property type="entry name" value="UDP-Glycosyltransferase/glycogen phosphorylase"/>
    <property type="match status" value="1"/>
</dbReference>
<dbReference type="KEGG" id="mgm:Mmc1_3151"/>